<dbReference type="Proteomes" id="UP000007306">
    <property type="component" value="Chromosome 3"/>
</dbReference>
<reference evidence="2 3" key="2">
    <citation type="submission" date="2018-04" db="EMBL/GenBank/DDBJ databases">
        <title>OglaRS2 (Oryza glaberrima Reference Sequence Version 2).</title>
        <authorList>
            <person name="Zhang J."/>
            <person name="Kudrna D."/>
            <person name="Lee S."/>
            <person name="Talag J."/>
            <person name="Rajasekar S."/>
            <person name="Wing R.A."/>
        </authorList>
    </citation>
    <scope>NUCLEOTIDE SEQUENCE [LARGE SCALE GENOMIC DNA]</scope>
    <source>
        <strain evidence="2 3">cv. IRGC 96717</strain>
    </source>
</reference>
<dbReference type="AlphaFoldDB" id="I1PCS4"/>
<feature type="compositionally biased region" description="Low complexity" evidence="1">
    <location>
        <begin position="166"/>
        <end position="178"/>
    </location>
</feature>
<accession>I1PCS4</accession>
<name>I1PCS4_ORYGL</name>
<feature type="region of interest" description="Disordered" evidence="1">
    <location>
        <begin position="1"/>
        <end position="31"/>
    </location>
</feature>
<feature type="compositionally biased region" description="Low complexity" evidence="1">
    <location>
        <begin position="72"/>
        <end position="85"/>
    </location>
</feature>
<dbReference type="Gramene" id="ORGLA03G0217000.1">
    <property type="protein sequence ID" value="ORGLA03G0217000.1"/>
    <property type="gene ID" value="ORGLA03G0217000"/>
</dbReference>
<feature type="region of interest" description="Disordered" evidence="1">
    <location>
        <begin position="46"/>
        <end position="112"/>
    </location>
</feature>
<reference evidence="2" key="1">
    <citation type="submission" date="2015-06" db="UniProtKB">
        <authorList>
            <consortium name="EnsemblPlants"/>
        </authorList>
    </citation>
    <scope>IDENTIFICATION</scope>
</reference>
<evidence type="ECO:0000313" key="2">
    <source>
        <dbReference type="EnsemblPlants" id="ORGLA03G0217000.1"/>
    </source>
</evidence>
<organism evidence="2 3">
    <name type="scientific">Oryza glaberrima</name>
    <name type="common">African rice</name>
    <dbReference type="NCBI Taxonomy" id="4538"/>
    <lineage>
        <taxon>Eukaryota</taxon>
        <taxon>Viridiplantae</taxon>
        <taxon>Streptophyta</taxon>
        <taxon>Embryophyta</taxon>
        <taxon>Tracheophyta</taxon>
        <taxon>Spermatophyta</taxon>
        <taxon>Magnoliopsida</taxon>
        <taxon>Liliopsida</taxon>
        <taxon>Poales</taxon>
        <taxon>Poaceae</taxon>
        <taxon>BOP clade</taxon>
        <taxon>Oryzoideae</taxon>
        <taxon>Oryzeae</taxon>
        <taxon>Oryzinae</taxon>
        <taxon>Oryza</taxon>
    </lineage>
</organism>
<protein>
    <submittedName>
        <fullName evidence="2">Uncharacterized protein</fullName>
    </submittedName>
</protein>
<proteinExistence type="predicted"/>
<evidence type="ECO:0000313" key="3">
    <source>
        <dbReference type="Proteomes" id="UP000007306"/>
    </source>
</evidence>
<feature type="region of interest" description="Disordered" evidence="1">
    <location>
        <begin position="134"/>
        <end position="178"/>
    </location>
</feature>
<sequence length="178" mass="17993">WAGHLAGGEEAGRGGGSPAAGDGRRGGGGNYRLLVDAKSVAMDRRSPVLHGLLRPPSHAATTKGGAGHRRAAVGSGAERSAAGGARRQGRAGGRPCGPPTTESVLHTASRDASAAAPLLPALLLKGLDDVLSLLSPTSPPNHLVLGPPHRGSRPLSLPHYRDLRSPPRSTASSPSSLY</sequence>
<keyword evidence="3" id="KW-1185">Reference proteome</keyword>
<dbReference type="EnsemblPlants" id="ORGLA03G0217000.1">
    <property type="protein sequence ID" value="ORGLA03G0217000.1"/>
    <property type="gene ID" value="ORGLA03G0217000"/>
</dbReference>
<evidence type="ECO:0000256" key="1">
    <source>
        <dbReference type="SAM" id="MobiDB-lite"/>
    </source>
</evidence>
<dbReference type="HOGENOM" id="CLU_1514399_0_0_1"/>